<dbReference type="RefSeq" id="WP_119646495.1">
    <property type="nucleotide sequence ID" value="NZ_QXFI01000013.1"/>
</dbReference>
<dbReference type="AlphaFoldDB" id="A0A3A1NM97"/>
<dbReference type="GO" id="GO:0003677">
    <property type="term" value="F:DNA binding"/>
    <property type="evidence" value="ECO:0007669"/>
    <property type="project" value="InterPro"/>
</dbReference>
<organism evidence="2 4">
    <name type="scientific">Flagellimonas pelagia</name>
    <dbReference type="NCBI Taxonomy" id="2306998"/>
    <lineage>
        <taxon>Bacteria</taxon>
        <taxon>Pseudomonadati</taxon>
        <taxon>Bacteroidota</taxon>
        <taxon>Flavobacteriia</taxon>
        <taxon>Flavobacteriales</taxon>
        <taxon>Flavobacteriaceae</taxon>
        <taxon>Flagellimonas</taxon>
    </lineage>
</organism>
<gene>
    <name evidence="2" type="ORF">D2V05_05465</name>
    <name evidence="3" type="ORF">FQ017_05420</name>
</gene>
<dbReference type="Gene3D" id="1.10.260.40">
    <property type="entry name" value="lambda repressor-like DNA-binding domains"/>
    <property type="match status" value="1"/>
</dbReference>
<dbReference type="SMART" id="SM00530">
    <property type="entry name" value="HTH_XRE"/>
    <property type="match status" value="1"/>
</dbReference>
<dbReference type="EMBL" id="VNWK01000013">
    <property type="protein sequence ID" value="TXJ98783.1"/>
    <property type="molecule type" value="Genomic_DNA"/>
</dbReference>
<evidence type="ECO:0000313" key="4">
    <source>
        <dbReference type="Proteomes" id="UP000266691"/>
    </source>
</evidence>
<dbReference type="InterPro" id="IPR010982">
    <property type="entry name" value="Lambda_DNA-bd_dom_sf"/>
</dbReference>
<sequence length="120" mass="13797">MGKLITHEEYVKANLRLEELIDVVDDNTPTDDPLAKEFMEVTDIIEQYEEIHFPIGLPTLQEMIELRMFEMGLKRKDLAALLNTSASRISDYLNGKREITLNVAKALHQKLNIDSDIILQ</sequence>
<evidence type="ECO:0000313" key="2">
    <source>
        <dbReference type="EMBL" id="RIV46017.1"/>
    </source>
</evidence>
<dbReference type="Pfam" id="PF01381">
    <property type="entry name" value="HTH_3"/>
    <property type="match status" value="1"/>
</dbReference>
<comment type="caution">
    <text evidence="2">The sequence shown here is derived from an EMBL/GenBank/DDBJ whole genome shotgun (WGS) entry which is preliminary data.</text>
</comment>
<evidence type="ECO:0000313" key="3">
    <source>
        <dbReference type="EMBL" id="TXJ98783.1"/>
    </source>
</evidence>
<dbReference type="CDD" id="cd00093">
    <property type="entry name" value="HTH_XRE"/>
    <property type="match status" value="1"/>
</dbReference>
<reference evidence="3 5" key="2">
    <citation type="submission" date="2019-07" db="EMBL/GenBank/DDBJ databases">
        <title>Draft genome of two Muricauda strains isolated from deep sea.</title>
        <authorList>
            <person name="Sun C."/>
        </authorList>
    </citation>
    <scope>NUCLEOTIDE SEQUENCE [LARGE SCALE GENOMIC DNA]</scope>
    <source>
        <strain evidence="3 5">72</strain>
    </source>
</reference>
<name>A0A3A1NM97_9FLAO</name>
<dbReference type="SUPFAM" id="SSF47413">
    <property type="entry name" value="lambda repressor-like DNA-binding domains"/>
    <property type="match status" value="1"/>
</dbReference>
<dbReference type="EMBL" id="QXFI01000013">
    <property type="protein sequence ID" value="RIV46017.1"/>
    <property type="molecule type" value="Genomic_DNA"/>
</dbReference>
<accession>A0A3A1NM97</accession>
<evidence type="ECO:0000313" key="5">
    <source>
        <dbReference type="Proteomes" id="UP000321621"/>
    </source>
</evidence>
<proteinExistence type="predicted"/>
<keyword evidence="5" id="KW-1185">Reference proteome</keyword>
<evidence type="ECO:0000259" key="1">
    <source>
        <dbReference type="PROSITE" id="PS50943"/>
    </source>
</evidence>
<dbReference type="OrthoDB" id="9796786at2"/>
<protein>
    <submittedName>
        <fullName evidence="2">Helix-turn-helix domain-containing protein</fullName>
    </submittedName>
</protein>
<dbReference type="Proteomes" id="UP000321621">
    <property type="component" value="Unassembled WGS sequence"/>
</dbReference>
<feature type="domain" description="HTH cro/C1-type" evidence="1">
    <location>
        <begin position="70"/>
        <end position="118"/>
    </location>
</feature>
<dbReference type="Proteomes" id="UP000266691">
    <property type="component" value="Unassembled WGS sequence"/>
</dbReference>
<dbReference type="InterPro" id="IPR001387">
    <property type="entry name" value="Cro/C1-type_HTH"/>
</dbReference>
<dbReference type="PROSITE" id="PS50943">
    <property type="entry name" value="HTH_CROC1"/>
    <property type="match status" value="1"/>
</dbReference>
<reference evidence="2 4" key="1">
    <citation type="submission" date="2018-08" db="EMBL/GenBank/DDBJ databases">
        <title>Proposal of Muricauda 72 sp.nov. and Muricauda NH166 sp.nov., isolated from seawater.</title>
        <authorList>
            <person name="Cheng H."/>
            <person name="Wu Y.-H."/>
            <person name="Guo L.-L."/>
            <person name="Xu X.-W."/>
        </authorList>
    </citation>
    <scope>NUCLEOTIDE SEQUENCE [LARGE SCALE GENOMIC DNA]</scope>
    <source>
        <strain evidence="2 4">72</strain>
    </source>
</reference>